<feature type="binding site" evidence="18">
    <location>
        <position position="75"/>
    </location>
    <ligand>
        <name>UDP-N-acetyl-alpha-D-glucosamine</name>
        <dbReference type="ChEBI" id="CHEBI:57705"/>
    </ligand>
</feature>
<feature type="binding site" evidence="18">
    <location>
        <position position="105"/>
    </location>
    <ligand>
        <name>Mg(2+)</name>
        <dbReference type="ChEBI" id="CHEBI:18420"/>
    </ligand>
</feature>
<feature type="binding site" evidence="18">
    <location>
        <begin position="368"/>
        <end position="369"/>
    </location>
    <ligand>
        <name>acetyl-CoA</name>
        <dbReference type="ChEBI" id="CHEBI:57288"/>
    </ligand>
</feature>
<dbReference type="Pfam" id="PF00132">
    <property type="entry name" value="Hexapep"/>
    <property type="match status" value="2"/>
</dbReference>
<feature type="binding site" evidence="18">
    <location>
        <position position="315"/>
    </location>
    <ligand>
        <name>UDP-N-acetyl-alpha-D-glucosamine</name>
        <dbReference type="ChEBI" id="CHEBI:57705"/>
    </ligand>
</feature>
<feature type="binding site" evidence="18">
    <location>
        <position position="226"/>
    </location>
    <ligand>
        <name>Mg(2+)</name>
        <dbReference type="ChEBI" id="CHEBI:18420"/>
    </ligand>
</feature>
<feature type="domain" description="MobA-like NTP transferase" evidence="19">
    <location>
        <begin position="6"/>
        <end position="132"/>
    </location>
</feature>
<dbReference type="GO" id="GO:0000287">
    <property type="term" value="F:magnesium ion binding"/>
    <property type="evidence" value="ECO:0007669"/>
    <property type="project" value="UniProtKB-UniRule"/>
</dbReference>
<dbReference type="SUPFAM" id="SSF53448">
    <property type="entry name" value="Nucleotide-diphospho-sugar transferases"/>
    <property type="match status" value="1"/>
</dbReference>
<dbReference type="GO" id="GO:0000902">
    <property type="term" value="P:cell morphogenesis"/>
    <property type="evidence" value="ECO:0007669"/>
    <property type="project" value="UniProtKB-UniRule"/>
</dbReference>
<dbReference type="EC" id="2.3.1.157" evidence="18"/>
<keyword evidence="22" id="KW-1185">Reference proteome</keyword>
<feature type="binding site" evidence="18">
    <location>
        <position position="226"/>
    </location>
    <ligand>
        <name>UDP-N-acetyl-alpha-D-glucosamine</name>
        <dbReference type="ChEBI" id="CHEBI:57705"/>
    </ligand>
</feature>
<keyword evidence="6 18" id="KW-0548">Nucleotidyltransferase</keyword>
<keyword evidence="9 18" id="KW-0460">Magnesium</keyword>
<dbReference type="CDD" id="cd02540">
    <property type="entry name" value="GT2_GlmU_N_bac"/>
    <property type="match status" value="1"/>
</dbReference>
<feature type="binding site" evidence="18">
    <location>
        <position position="154"/>
    </location>
    <ligand>
        <name>UDP-N-acetyl-alpha-D-glucosamine</name>
        <dbReference type="ChEBI" id="CHEBI:57705"/>
    </ligand>
</feature>
<dbReference type="NCBIfam" id="TIGR01173">
    <property type="entry name" value="glmU"/>
    <property type="match status" value="1"/>
</dbReference>
<comment type="subcellular location">
    <subcellularLocation>
        <location evidence="1 18">Cytoplasm</location>
    </subcellularLocation>
</comment>
<dbReference type="EMBL" id="NTHN01000127">
    <property type="protein sequence ID" value="PBD19505.1"/>
    <property type="molecule type" value="Genomic_DNA"/>
</dbReference>
<reference evidence="21" key="1">
    <citation type="submission" date="2017-09" db="EMBL/GenBank/DDBJ databases">
        <title>Yangia sp. SAOS 153D whole genome sequencing.</title>
        <authorList>
            <person name="Verma A."/>
            <person name="Krishnamurthi S."/>
        </authorList>
    </citation>
    <scope>NUCLEOTIDE SEQUENCE [LARGE SCALE GENOMIC DNA]</scope>
    <source>
        <strain evidence="21">SAOS 153D</strain>
    </source>
</reference>
<feature type="region of interest" description="Pyrophosphorylase" evidence="18">
    <location>
        <begin position="1"/>
        <end position="228"/>
    </location>
</feature>
<comment type="cofactor">
    <cofactor evidence="18">
        <name>Mg(2+)</name>
        <dbReference type="ChEBI" id="CHEBI:18420"/>
    </cofactor>
    <text evidence="18">Binds 1 Mg(2+) ion per subunit.</text>
</comment>
<dbReference type="InterPro" id="IPR011004">
    <property type="entry name" value="Trimer_LpxA-like_sf"/>
</dbReference>
<evidence type="ECO:0000256" key="6">
    <source>
        <dbReference type="ARBA" id="ARBA00022695"/>
    </source>
</evidence>
<feature type="binding site" evidence="18">
    <location>
        <position position="405"/>
    </location>
    <ligand>
        <name>acetyl-CoA</name>
        <dbReference type="ChEBI" id="CHEBI:57288"/>
    </ligand>
</feature>
<evidence type="ECO:0000256" key="8">
    <source>
        <dbReference type="ARBA" id="ARBA00022737"/>
    </source>
</evidence>
<dbReference type="Proteomes" id="UP000217448">
    <property type="component" value="Unassembled WGS sequence"/>
</dbReference>
<evidence type="ECO:0000256" key="16">
    <source>
        <dbReference type="ARBA" id="ARBA00048493"/>
    </source>
</evidence>
<dbReference type="GO" id="GO:0016020">
    <property type="term" value="C:membrane"/>
    <property type="evidence" value="ECO:0007669"/>
    <property type="project" value="GOC"/>
</dbReference>
<feature type="binding site" evidence="18">
    <location>
        <begin position="8"/>
        <end position="11"/>
    </location>
    <ligand>
        <name>UDP-N-acetyl-alpha-D-glucosamine</name>
        <dbReference type="ChEBI" id="CHEBI:57705"/>
    </ligand>
</feature>
<dbReference type="UniPathway" id="UPA00973"/>
<feature type="binding site" evidence="18">
    <location>
        <position position="422"/>
    </location>
    <ligand>
        <name>acetyl-CoA</name>
        <dbReference type="ChEBI" id="CHEBI:57288"/>
    </ligand>
</feature>
<dbReference type="Gene3D" id="3.90.550.10">
    <property type="entry name" value="Spore Coat Polysaccharide Biosynthesis Protein SpsA, Chain A"/>
    <property type="match status" value="1"/>
</dbReference>
<dbReference type="RefSeq" id="WP_095881961.1">
    <property type="nucleotide sequence ID" value="NZ_NTHN02000008.1"/>
</dbReference>
<feature type="binding site" evidence="18">
    <location>
        <position position="387"/>
    </location>
    <ligand>
        <name>acetyl-CoA</name>
        <dbReference type="ChEBI" id="CHEBI:57288"/>
    </ligand>
</feature>
<reference evidence="20" key="3">
    <citation type="submission" date="2024-05" db="EMBL/GenBank/DDBJ databases">
        <title>Yangia mangrovi SAOS 153D genome.</title>
        <authorList>
            <person name="Verma A."/>
            <person name="Pal Y."/>
            <person name="Sundharam S."/>
            <person name="Bisht B."/>
            <person name="Srinivasan K."/>
        </authorList>
    </citation>
    <scope>NUCLEOTIDE SEQUENCE</scope>
    <source>
        <strain evidence="20">SAOS 153D</strain>
    </source>
</reference>
<dbReference type="EC" id="2.7.7.23" evidence="18"/>
<keyword evidence="11 18" id="KW-0573">Peptidoglycan synthesis</keyword>
<dbReference type="InterPro" id="IPR001451">
    <property type="entry name" value="Hexapep"/>
</dbReference>
<dbReference type="UniPathway" id="UPA00113">
    <property type="reaction ID" value="UER00532"/>
</dbReference>
<feature type="binding site" evidence="18">
    <location>
        <position position="348"/>
    </location>
    <ligand>
        <name>UDP-N-acetyl-alpha-D-glucosamine</name>
        <dbReference type="ChEBI" id="CHEBI:57705"/>
    </ligand>
</feature>
<dbReference type="PANTHER" id="PTHR43584:SF3">
    <property type="entry name" value="BIFUNCTIONAL PROTEIN GLMU"/>
    <property type="match status" value="1"/>
</dbReference>
<evidence type="ECO:0000256" key="5">
    <source>
        <dbReference type="ARBA" id="ARBA00022679"/>
    </source>
</evidence>
<organism evidence="21">
    <name type="scientific">Alloyangia mangrovi</name>
    <dbReference type="NCBI Taxonomy" id="1779329"/>
    <lineage>
        <taxon>Bacteria</taxon>
        <taxon>Pseudomonadati</taxon>
        <taxon>Pseudomonadota</taxon>
        <taxon>Alphaproteobacteria</taxon>
        <taxon>Rhodobacterales</taxon>
        <taxon>Roseobacteraceae</taxon>
        <taxon>Alloyangia</taxon>
    </lineage>
</organism>
<comment type="pathway">
    <text evidence="18">Nucleotide-sugar biosynthesis; UDP-N-acetyl-alpha-D-glucosamine biosynthesis; N-acetyl-alpha-D-glucosamine 1-phosphate from alpha-D-glucosamine 6-phosphate (route II): step 2/2.</text>
</comment>
<evidence type="ECO:0000256" key="14">
    <source>
        <dbReference type="ARBA" id="ARBA00023316"/>
    </source>
</evidence>
<dbReference type="Gene3D" id="2.160.10.10">
    <property type="entry name" value="Hexapeptide repeat proteins"/>
    <property type="match status" value="1"/>
</dbReference>
<feature type="binding site" evidence="18">
    <location>
        <position position="22"/>
    </location>
    <ligand>
        <name>UDP-N-acetyl-alpha-D-glucosamine</name>
        <dbReference type="ChEBI" id="CHEBI:57705"/>
    </ligand>
</feature>
<dbReference type="GO" id="GO:0006048">
    <property type="term" value="P:UDP-N-acetylglucosamine biosynthetic process"/>
    <property type="evidence" value="ECO:0007669"/>
    <property type="project" value="UniProtKB-UniPathway"/>
</dbReference>
<keyword evidence="13 18" id="KW-0012">Acyltransferase</keyword>
<evidence type="ECO:0000313" key="20">
    <source>
        <dbReference type="EMBL" id="MCT4369924.1"/>
    </source>
</evidence>
<feature type="binding site" evidence="18">
    <location>
        <position position="333"/>
    </location>
    <ligand>
        <name>UDP-N-acetyl-alpha-D-glucosamine</name>
        <dbReference type="ChEBI" id="CHEBI:57705"/>
    </ligand>
</feature>
<evidence type="ECO:0000256" key="18">
    <source>
        <dbReference type="HAMAP-Rule" id="MF_01631"/>
    </source>
</evidence>
<evidence type="ECO:0000256" key="4">
    <source>
        <dbReference type="ARBA" id="ARBA00022490"/>
    </source>
</evidence>
<dbReference type="GO" id="GO:0005737">
    <property type="term" value="C:cytoplasm"/>
    <property type="evidence" value="ECO:0007669"/>
    <property type="project" value="UniProtKB-SubCell"/>
</dbReference>
<dbReference type="HAMAP" id="MF_01631">
    <property type="entry name" value="GlmU"/>
    <property type="match status" value="1"/>
</dbReference>
<evidence type="ECO:0000256" key="7">
    <source>
        <dbReference type="ARBA" id="ARBA00022723"/>
    </source>
</evidence>
<dbReference type="InterPro" id="IPR050065">
    <property type="entry name" value="GlmU-like"/>
</dbReference>
<feature type="region of interest" description="N-acetyltransferase" evidence="18">
    <location>
        <begin position="250"/>
        <end position="452"/>
    </location>
</feature>
<keyword evidence="14 18" id="KW-0961">Cell wall biogenesis/degradation</keyword>
<evidence type="ECO:0000313" key="22">
    <source>
        <dbReference type="Proteomes" id="UP000217448"/>
    </source>
</evidence>
<comment type="caution">
    <text evidence="21">The sequence shown here is derived from an EMBL/GenBank/DDBJ whole genome shotgun (WGS) entry which is preliminary data.</text>
</comment>
<comment type="similarity">
    <text evidence="3 18">In the N-terminal section; belongs to the N-acetylglucosamine-1-phosphate uridyltransferase family.</text>
</comment>
<feature type="binding site" evidence="18">
    <location>
        <begin position="103"/>
        <end position="105"/>
    </location>
    <ligand>
        <name>UDP-N-acetyl-alpha-D-glucosamine</name>
        <dbReference type="ChEBI" id="CHEBI:57705"/>
    </ligand>
</feature>
<evidence type="ECO:0000256" key="17">
    <source>
        <dbReference type="ARBA" id="ARBA00049628"/>
    </source>
</evidence>
<feature type="binding site" evidence="18">
    <location>
        <position position="362"/>
    </location>
    <ligand>
        <name>acetyl-CoA</name>
        <dbReference type="ChEBI" id="CHEBI:57288"/>
    </ligand>
</feature>
<dbReference type="OrthoDB" id="9775031at2"/>
<dbReference type="InterPro" id="IPR025877">
    <property type="entry name" value="MobA-like_NTP_Trfase"/>
</dbReference>
<keyword evidence="4 18" id="KW-0963">Cytoplasm</keyword>
<proteinExistence type="inferred from homology"/>
<feature type="region of interest" description="Linker" evidence="18">
    <location>
        <begin position="229"/>
        <end position="249"/>
    </location>
</feature>
<comment type="similarity">
    <text evidence="2 18">In the C-terminal section; belongs to the transferase hexapeptide repeat family.</text>
</comment>
<protein>
    <recommendedName>
        <fullName evidence="18">Bifunctional protein GlmU</fullName>
    </recommendedName>
    <domain>
        <recommendedName>
            <fullName evidence="18">UDP-N-acetylglucosamine pyrophosphorylase</fullName>
            <ecNumber evidence="18">2.7.7.23</ecNumber>
        </recommendedName>
        <alternativeName>
            <fullName evidence="18">N-acetylglucosamine-1-phosphate uridyltransferase</fullName>
        </alternativeName>
    </domain>
    <domain>
        <recommendedName>
            <fullName evidence="18">Glucosamine-1-phosphate N-acetyltransferase</fullName>
            <ecNumber evidence="18">2.3.1.157</ecNumber>
        </recommendedName>
    </domain>
</protein>
<dbReference type="GO" id="GO:0008360">
    <property type="term" value="P:regulation of cell shape"/>
    <property type="evidence" value="ECO:0007669"/>
    <property type="project" value="UniProtKB-KW"/>
</dbReference>
<sequence>MSLALILLAAGKGTRMESDLPKVLHRLAQAPLLWHALRAGQALEPARSVVVAGHGAAEVEASATDFAPEAQVVIQEEQLGTAHAVAQAKPALDGFEGDALVLYGDTPFITEATLEAMREARAKHDVVVLGFEAADPGRYGRLVTQGDALERIVEFKDASEAQRAITLCNSGVVAADAATLMALVDAVGNDNAAGEYYLTDIVEIARSRGLSAGVVRCDEAETLGINSRAELRAAEAAFQTRKRAELLDEGVLMTAPETVFFAWDTYIGRDAEIEPNVVFGPGVTVETGARIRAFSHLEGCHVSRGAIVGPYARLRPGAELAEEVHVGNFVEVKNAYLAEGVKANHLTYIGDADIGERTNIGAGTITCNYDGFFKHRTTIGKNAFIGSDTMLVAPVTVGDGAMTGSGSVVTEDVPAGALALGRTKQVTKPGFATRLRDMLKAKKAAQQTAKGE</sequence>
<dbReference type="GO" id="GO:0009252">
    <property type="term" value="P:peptidoglycan biosynthetic process"/>
    <property type="evidence" value="ECO:0007669"/>
    <property type="project" value="UniProtKB-UniRule"/>
</dbReference>
<evidence type="ECO:0000256" key="3">
    <source>
        <dbReference type="ARBA" id="ARBA00007947"/>
    </source>
</evidence>
<keyword evidence="12 18" id="KW-0511">Multifunctional enzyme</keyword>
<dbReference type="AlphaFoldDB" id="A0A2A3JWD2"/>
<dbReference type="GO" id="GO:0009245">
    <property type="term" value="P:lipid A biosynthetic process"/>
    <property type="evidence" value="ECO:0007669"/>
    <property type="project" value="UniProtKB-UniRule"/>
</dbReference>
<feature type="binding site" evidence="18">
    <location>
        <begin position="80"/>
        <end position="81"/>
    </location>
    <ligand>
        <name>UDP-N-acetyl-alpha-D-glucosamine</name>
        <dbReference type="ChEBI" id="CHEBI:57705"/>
    </ligand>
</feature>
<evidence type="ECO:0000256" key="12">
    <source>
        <dbReference type="ARBA" id="ARBA00023268"/>
    </source>
</evidence>
<comment type="catalytic activity">
    <reaction evidence="15 18">
        <text>alpha-D-glucosamine 1-phosphate + acetyl-CoA = N-acetyl-alpha-D-glucosamine 1-phosphate + CoA + H(+)</text>
        <dbReference type="Rhea" id="RHEA:13725"/>
        <dbReference type="ChEBI" id="CHEBI:15378"/>
        <dbReference type="ChEBI" id="CHEBI:57287"/>
        <dbReference type="ChEBI" id="CHEBI:57288"/>
        <dbReference type="ChEBI" id="CHEBI:57776"/>
        <dbReference type="ChEBI" id="CHEBI:58516"/>
        <dbReference type="EC" id="2.3.1.157"/>
    </reaction>
</comment>
<dbReference type="PANTHER" id="PTHR43584">
    <property type="entry name" value="NUCLEOTIDYL TRANSFERASE"/>
    <property type="match status" value="1"/>
</dbReference>
<dbReference type="NCBIfam" id="NF010933">
    <property type="entry name" value="PRK14353.1"/>
    <property type="match status" value="1"/>
</dbReference>
<keyword evidence="5 18" id="KW-0808">Transferase</keyword>
<comment type="function">
    <text evidence="17 18">Catalyzes the last two sequential reactions in the de novo biosynthetic pathway for UDP-N-acetylglucosamine (UDP-GlcNAc). The C-terminal domain catalyzes the transfer of acetyl group from acetyl coenzyme A to glucosamine-1-phosphate (GlcN-1-P) to produce N-acetylglucosamine-1-phosphate (GlcNAc-1-P), which is converted into UDP-GlcNAc by the transfer of uridine 5-monophosphate (from uridine 5-triphosphate), a reaction catalyzed by the N-terminal domain.</text>
</comment>
<feature type="binding site" evidence="18">
    <location>
        <position position="169"/>
    </location>
    <ligand>
        <name>UDP-N-acetyl-alpha-D-glucosamine</name>
        <dbReference type="ChEBI" id="CHEBI:57705"/>
    </ligand>
</feature>
<dbReference type="EMBL" id="NTHN02000008">
    <property type="protein sequence ID" value="MCT4369924.1"/>
    <property type="molecule type" value="Genomic_DNA"/>
</dbReference>
<evidence type="ECO:0000256" key="11">
    <source>
        <dbReference type="ARBA" id="ARBA00022984"/>
    </source>
</evidence>
<comment type="catalytic activity">
    <reaction evidence="16 18">
        <text>N-acetyl-alpha-D-glucosamine 1-phosphate + UTP + H(+) = UDP-N-acetyl-alpha-D-glucosamine + diphosphate</text>
        <dbReference type="Rhea" id="RHEA:13509"/>
        <dbReference type="ChEBI" id="CHEBI:15378"/>
        <dbReference type="ChEBI" id="CHEBI:33019"/>
        <dbReference type="ChEBI" id="CHEBI:46398"/>
        <dbReference type="ChEBI" id="CHEBI:57705"/>
        <dbReference type="ChEBI" id="CHEBI:57776"/>
        <dbReference type="EC" id="2.7.7.23"/>
    </reaction>
</comment>
<keyword evidence="7 18" id="KW-0479">Metal-binding</keyword>
<feature type="active site" description="Proton acceptor" evidence="18">
    <location>
        <position position="345"/>
    </location>
</feature>
<keyword evidence="8 18" id="KW-0677">Repeat</keyword>
<comment type="pathway">
    <text evidence="18">Nucleotide-sugar biosynthesis; UDP-N-acetyl-alpha-D-glucosamine biosynthesis; UDP-N-acetyl-alpha-D-glucosamine from N-acetyl-alpha-D-glucosamine 1-phosphate: step 1/1.</text>
</comment>
<comment type="subunit">
    <text evidence="18">Homotrimer.</text>
</comment>
<dbReference type="GO" id="GO:0003977">
    <property type="term" value="F:UDP-N-acetylglucosamine diphosphorylase activity"/>
    <property type="evidence" value="ECO:0007669"/>
    <property type="project" value="UniProtKB-UniRule"/>
</dbReference>
<dbReference type="GO" id="GO:0019134">
    <property type="term" value="F:glucosamine-1-phosphate N-acetyltransferase activity"/>
    <property type="evidence" value="ECO:0007669"/>
    <property type="project" value="UniProtKB-UniRule"/>
</dbReference>
<evidence type="ECO:0000313" key="21">
    <source>
        <dbReference type="EMBL" id="PBD19505.1"/>
    </source>
</evidence>
<gene>
    <name evidence="18 21" type="primary">glmU</name>
    <name evidence="20" type="ORF">CLG85_006080</name>
    <name evidence="21" type="ORF">CLG85_09005</name>
</gene>
<dbReference type="InterPro" id="IPR029044">
    <property type="entry name" value="Nucleotide-diphossugar_trans"/>
</dbReference>
<accession>A0A2A3JWD2</accession>
<feature type="binding site" evidence="18">
    <location>
        <position position="359"/>
    </location>
    <ligand>
        <name>UDP-N-acetyl-alpha-D-glucosamine</name>
        <dbReference type="ChEBI" id="CHEBI:57705"/>
    </ligand>
</feature>
<dbReference type="GO" id="GO:0071555">
    <property type="term" value="P:cell wall organization"/>
    <property type="evidence" value="ECO:0007669"/>
    <property type="project" value="UniProtKB-KW"/>
</dbReference>
<evidence type="ECO:0000256" key="1">
    <source>
        <dbReference type="ARBA" id="ARBA00004496"/>
    </source>
</evidence>
<evidence type="ECO:0000256" key="10">
    <source>
        <dbReference type="ARBA" id="ARBA00022960"/>
    </source>
</evidence>
<feature type="binding site" evidence="18">
    <location>
        <position position="140"/>
    </location>
    <ligand>
        <name>UDP-N-acetyl-alpha-D-glucosamine</name>
        <dbReference type="ChEBI" id="CHEBI:57705"/>
    </ligand>
</feature>
<dbReference type="Pfam" id="PF12804">
    <property type="entry name" value="NTP_transf_3"/>
    <property type="match status" value="1"/>
</dbReference>
<dbReference type="SUPFAM" id="SSF51161">
    <property type="entry name" value="Trimeric LpxA-like enzymes"/>
    <property type="match status" value="1"/>
</dbReference>
<evidence type="ECO:0000256" key="9">
    <source>
        <dbReference type="ARBA" id="ARBA00022842"/>
    </source>
</evidence>
<dbReference type="InterPro" id="IPR005882">
    <property type="entry name" value="Bifunctional_GlmU"/>
</dbReference>
<dbReference type="InterPro" id="IPR038009">
    <property type="entry name" value="GlmU_C_LbH"/>
</dbReference>
<comment type="pathway">
    <text evidence="18">Bacterial outer membrane biogenesis; LPS lipid A biosynthesis.</text>
</comment>
<evidence type="ECO:0000256" key="13">
    <source>
        <dbReference type="ARBA" id="ARBA00023315"/>
    </source>
</evidence>
<reference evidence="22" key="2">
    <citation type="submission" date="2023-07" db="EMBL/GenBank/DDBJ databases">
        <title>Yangia mangrovi SAOS 153D genome.</title>
        <authorList>
            <person name="Verma A."/>
            <person name="Pal Y."/>
            <person name="Sundharam S."/>
            <person name="Bisht B."/>
            <person name="Srinivasan K."/>
        </authorList>
    </citation>
    <scope>NUCLEOTIDE SEQUENCE [LARGE SCALE GENOMIC DNA]</scope>
    <source>
        <strain evidence="22">SAOS 153D</strain>
    </source>
</reference>
<evidence type="ECO:0000256" key="2">
    <source>
        <dbReference type="ARBA" id="ARBA00007707"/>
    </source>
</evidence>
<evidence type="ECO:0000259" key="19">
    <source>
        <dbReference type="Pfam" id="PF12804"/>
    </source>
</evidence>
<name>A0A2A3JWD2_9RHOB</name>
<keyword evidence="10 18" id="KW-0133">Cell shape</keyword>
<dbReference type="CDD" id="cd03353">
    <property type="entry name" value="LbH_GlmU_C"/>
    <property type="match status" value="1"/>
</dbReference>
<evidence type="ECO:0000256" key="15">
    <source>
        <dbReference type="ARBA" id="ARBA00048247"/>
    </source>
</evidence>